<protein>
    <recommendedName>
        <fullName evidence="1">SMP-30/Gluconolactonase/LRE-like region domain-containing protein</fullName>
    </recommendedName>
</protein>
<dbReference type="InterPro" id="IPR052988">
    <property type="entry name" value="Oryzine_lactonohydrolase"/>
</dbReference>
<keyword evidence="3" id="KW-1185">Reference proteome</keyword>
<dbReference type="SUPFAM" id="SSF63829">
    <property type="entry name" value="Calcium-dependent phosphotriesterase"/>
    <property type="match status" value="1"/>
</dbReference>
<accession>A0ABP0DP97</accession>
<name>A0ABP0DP97_9PEZI</name>
<proteinExistence type="predicted"/>
<dbReference type="PANTHER" id="PTHR47064:SF2">
    <property type="entry name" value="SMP-30_GLUCONOLACTONASE_LRE-LIKE REGION DOMAIN-CONTAINING PROTEIN-RELATED"/>
    <property type="match status" value="1"/>
</dbReference>
<comment type="caution">
    <text evidence="2">The sequence shown here is derived from an EMBL/GenBank/DDBJ whole genome shotgun (WGS) entry which is preliminary data.</text>
</comment>
<organism evidence="2 3">
    <name type="scientific">Sporothrix epigloea</name>
    <dbReference type="NCBI Taxonomy" id="1892477"/>
    <lineage>
        <taxon>Eukaryota</taxon>
        <taxon>Fungi</taxon>
        <taxon>Dikarya</taxon>
        <taxon>Ascomycota</taxon>
        <taxon>Pezizomycotina</taxon>
        <taxon>Sordariomycetes</taxon>
        <taxon>Sordariomycetidae</taxon>
        <taxon>Ophiostomatales</taxon>
        <taxon>Ophiostomataceae</taxon>
        <taxon>Sporothrix</taxon>
    </lineage>
</organism>
<dbReference type="Gene3D" id="2.120.10.30">
    <property type="entry name" value="TolB, C-terminal domain"/>
    <property type="match status" value="1"/>
</dbReference>
<gene>
    <name evidence="2" type="ORF">SEPCBS57363_003927</name>
</gene>
<evidence type="ECO:0000259" key="1">
    <source>
        <dbReference type="Pfam" id="PF08450"/>
    </source>
</evidence>
<dbReference type="InterPro" id="IPR013658">
    <property type="entry name" value="SGL"/>
</dbReference>
<feature type="domain" description="SMP-30/Gluconolactonase/LRE-like region" evidence="1">
    <location>
        <begin position="218"/>
        <end position="289"/>
    </location>
</feature>
<reference evidence="2 3" key="1">
    <citation type="submission" date="2024-01" db="EMBL/GenBank/DDBJ databases">
        <authorList>
            <person name="Allen C."/>
            <person name="Tagirdzhanova G."/>
        </authorList>
    </citation>
    <scope>NUCLEOTIDE SEQUENCE [LARGE SCALE GENOMIC DNA]</scope>
    <source>
        <strain evidence="2 3">CBS 573.63</strain>
    </source>
</reference>
<dbReference type="EMBL" id="CAWUOM010000067">
    <property type="protein sequence ID" value="CAK7270090.1"/>
    <property type="molecule type" value="Genomic_DNA"/>
</dbReference>
<sequence length="428" mass="46015">MTSLLNSNIQINKTPTRVAGGPSVGWREASLPGEEQSGQGFEGVSFVQYSSDFAKIVSEEARHALLLSSADSSRNAFFHRGCVHVIEPMAAGGGHGNDDTRNEGEVLYTVSNPLQAASSSQLPVVLISRIRLQRNGVGDIVAAEWAKLRPPSTMTMPAGAIPYSMPTRNGSKSTLGILYCAQGNGSPGTSGLFYMPRGKPPIPLITSYYGRDFHSVYDVACHPRDGSLWFTDMCVGFEQESRKQPRTPCLVYRFHPGTGDLRVVADGLNRPSGICFSVDADTFYVTDTDSIESHGSSRGGGGAGSIFGGLGAGNDQDQDMQRATTIYAYDVLRRAGSDFLSKKRVFAYSLTGALMGIQCDAAGNVYAGCADGVEVWDAGGVLLGVIKVPGSVTSFCFARNGEMFLCSNHQLWWVDLKTEQERRRLEAC</sequence>
<dbReference type="Proteomes" id="UP001642501">
    <property type="component" value="Unassembled WGS sequence"/>
</dbReference>
<dbReference type="Pfam" id="PF08450">
    <property type="entry name" value="SGL"/>
    <property type="match status" value="1"/>
</dbReference>
<evidence type="ECO:0000313" key="2">
    <source>
        <dbReference type="EMBL" id="CAK7270090.1"/>
    </source>
</evidence>
<evidence type="ECO:0000313" key="3">
    <source>
        <dbReference type="Proteomes" id="UP001642501"/>
    </source>
</evidence>
<dbReference type="PANTHER" id="PTHR47064">
    <property type="entry name" value="PUTATIVE (AFU_ORTHOLOGUE AFUA_1G08990)-RELATED"/>
    <property type="match status" value="1"/>
</dbReference>
<dbReference type="InterPro" id="IPR011042">
    <property type="entry name" value="6-blade_b-propeller_TolB-like"/>
</dbReference>